<sequence>MVDKEIVKKLNRLKAFCGLPSSASWNNYELLKVALQCEQRDVALFLLGLDCTVNCKSDVIDNTPLHYAVKLEDTQLIQTLLSKGASITCQNQRGDTPLHLAAMSRNTAIVDLLLQSLESTRYANPANKFGLTHMHIACMRDKPDIVSRFLISGVKKDVSVNSDSPLWPGYTPLHFAVEFCCLDVVQLLMKHRFDGKYKDAQGTSPYDLSYYKYQNASMINFFMHKQYSDLAFDGPINFHVACLEGNKGIVEKYLKHGAMRDGCKINIYKSCIYELDKPLHCAARSGSVETVKLLLKYNADIRSTNTWDMTPLHVAFYMESISYYQERVFKVLYSAYNFKDMDNLSDNNRLSFFHIICSQGNNELIEYLLKKDVDMDSAINYVSDGWNRTECEGYTPLHFAIQNHHAETVKLLLQYGADITRGDETPLECAISFEDNEIIEIILEGLSNLNSVKIYTGENPFHIILKDYGGHDCQRFINILYEKGCNINRQSYTGDTPLHNAYFASASNIKAVLDIGADINIENIKGETPLMAINREMLSEYWHFFNMCLPDIYKVFLSHMKKLKTIGFYVSEKNRFIEELYEQSEIDQGKNYREAEYYSVLQHQYEKEIEKMKQIKLTNYSSLYDILFADANRMAFHSNNQTFLDIMKLNDFDNQFPSYGYLLKLQLKKGNKRKAILEPAKKALKLILRRELLDCCAEEILSYLSDDDLKSVIRITNKSCDVQQILKKYDTAGMKCEVDNDIKSTRD</sequence>
<dbReference type="Proteomes" id="UP000215335">
    <property type="component" value="Unassembled WGS sequence"/>
</dbReference>
<dbReference type="InterPro" id="IPR002110">
    <property type="entry name" value="Ankyrin_rpt"/>
</dbReference>
<proteinExistence type="predicted"/>
<feature type="repeat" description="ANK" evidence="3">
    <location>
        <begin position="274"/>
        <end position="306"/>
    </location>
</feature>
<evidence type="ECO:0000313" key="4">
    <source>
        <dbReference type="EMBL" id="OXU25486.1"/>
    </source>
</evidence>
<keyword evidence="2 3" id="KW-0040">ANK repeat</keyword>
<feature type="repeat" description="ANK" evidence="3">
    <location>
        <begin position="60"/>
        <end position="92"/>
    </location>
</feature>
<evidence type="ECO:0000256" key="1">
    <source>
        <dbReference type="ARBA" id="ARBA00022737"/>
    </source>
</evidence>
<organism evidence="4 5">
    <name type="scientific">Trichomalopsis sarcophagae</name>
    <dbReference type="NCBI Taxonomy" id="543379"/>
    <lineage>
        <taxon>Eukaryota</taxon>
        <taxon>Metazoa</taxon>
        <taxon>Ecdysozoa</taxon>
        <taxon>Arthropoda</taxon>
        <taxon>Hexapoda</taxon>
        <taxon>Insecta</taxon>
        <taxon>Pterygota</taxon>
        <taxon>Neoptera</taxon>
        <taxon>Endopterygota</taxon>
        <taxon>Hymenoptera</taxon>
        <taxon>Apocrita</taxon>
        <taxon>Proctotrupomorpha</taxon>
        <taxon>Chalcidoidea</taxon>
        <taxon>Pteromalidae</taxon>
        <taxon>Pteromalinae</taxon>
        <taxon>Trichomalopsis</taxon>
    </lineage>
</organism>
<feature type="repeat" description="ANK" evidence="3">
    <location>
        <begin position="168"/>
        <end position="200"/>
    </location>
</feature>
<evidence type="ECO:0000256" key="3">
    <source>
        <dbReference type="PROSITE-ProRule" id="PRU00023"/>
    </source>
</evidence>
<gene>
    <name evidence="4" type="ORF">TSAR_014960</name>
</gene>
<feature type="repeat" description="ANK" evidence="3">
    <location>
        <begin position="93"/>
        <end position="115"/>
    </location>
</feature>
<keyword evidence="5" id="KW-1185">Reference proteome</keyword>
<dbReference type="PROSITE" id="PS50088">
    <property type="entry name" value="ANK_REPEAT"/>
    <property type="match status" value="5"/>
</dbReference>
<dbReference type="InterPro" id="IPR036770">
    <property type="entry name" value="Ankyrin_rpt-contain_sf"/>
</dbReference>
<dbReference type="SMART" id="SM00248">
    <property type="entry name" value="ANK"/>
    <property type="match status" value="13"/>
</dbReference>
<dbReference type="SUPFAM" id="SSF48403">
    <property type="entry name" value="Ankyrin repeat"/>
    <property type="match status" value="2"/>
</dbReference>
<feature type="repeat" description="ANK" evidence="3">
    <location>
        <begin position="392"/>
        <end position="424"/>
    </location>
</feature>
<evidence type="ECO:0000256" key="2">
    <source>
        <dbReference type="ARBA" id="ARBA00023043"/>
    </source>
</evidence>
<dbReference type="PANTHER" id="PTHR24198:SF165">
    <property type="entry name" value="ANKYRIN REPEAT-CONTAINING PROTEIN-RELATED"/>
    <property type="match status" value="1"/>
</dbReference>
<dbReference type="STRING" id="543379.A0A232F3Q8"/>
<comment type="caution">
    <text evidence="4">The sequence shown here is derived from an EMBL/GenBank/DDBJ whole genome shotgun (WGS) entry which is preliminary data.</text>
</comment>
<evidence type="ECO:0000313" key="5">
    <source>
        <dbReference type="Proteomes" id="UP000215335"/>
    </source>
</evidence>
<dbReference type="PANTHER" id="PTHR24198">
    <property type="entry name" value="ANKYRIN REPEAT AND PROTEIN KINASE DOMAIN-CONTAINING PROTEIN"/>
    <property type="match status" value="1"/>
</dbReference>
<dbReference type="AlphaFoldDB" id="A0A232F3Q8"/>
<keyword evidence="1" id="KW-0677">Repeat</keyword>
<dbReference type="PROSITE" id="PS50297">
    <property type="entry name" value="ANK_REP_REGION"/>
    <property type="match status" value="4"/>
</dbReference>
<dbReference type="PRINTS" id="PR01415">
    <property type="entry name" value="ANKYRIN"/>
</dbReference>
<dbReference type="Gene3D" id="1.25.40.20">
    <property type="entry name" value="Ankyrin repeat-containing domain"/>
    <property type="match status" value="3"/>
</dbReference>
<dbReference type="EMBL" id="NNAY01001014">
    <property type="protein sequence ID" value="OXU25486.1"/>
    <property type="molecule type" value="Genomic_DNA"/>
</dbReference>
<name>A0A232F3Q8_9HYME</name>
<protein>
    <submittedName>
        <fullName evidence="4">Uncharacterized protein</fullName>
    </submittedName>
</protein>
<reference evidence="4 5" key="1">
    <citation type="journal article" date="2017" name="Curr. Biol.">
        <title>The Evolution of Venom by Co-option of Single-Copy Genes.</title>
        <authorList>
            <person name="Martinson E.O."/>
            <person name="Mrinalini"/>
            <person name="Kelkar Y.D."/>
            <person name="Chang C.H."/>
            <person name="Werren J.H."/>
        </authorList>
    </citation>
    <scope>NUCLEOTIDE SEQUENCE [LARGE SCALE GENOMIC DNA]</scope>
    <source>
        <strain evidence="4 5">Alberta</strain>
        <tissue evidence="4">Whole body</tissue>
    </source>
</reference>
<dbReference type="Pfam" id="PF12796">
    <property type="entry name" value="Ank_2"/>
    <property type="match status" value="4"/>
</dbReference>
<dbReference type="OrthoDB" id="8193571at2759"/>
<accession>A0A232F3Q8</accession>